<dbReference type="FunFam" id="3.30.1390.10:FF:000001">
    <property type="entry name" value="50S ribosomal protein L7/L12"/>
    <property type="match status" value="1"/>
</dbReference>
<dbReference type="GO" id="GO:0003729">
    <property type="term" value="F:mRNA binding"/>
    <property type="evidence" value="ECO:0007669"/>
    <property type="project" value="TreeGrafter"/>
</dbReference>
<dbReference type="PANTHER" id="PTHR45987">
    <property type="entry name" value="39S RIBOSOMAL PROTEIN L12"/>
    <property type="match status" value="1"/>
</dbReference>
<reference evidence="7" key="1">
    <citation type="journal article" date="2014" name="PLoS ONE">
        <title>Conserved gene order and expanded inverted repeats characterize plastid genomes of Thalassiosirales.</title>
        <authorList>
            <person name="Sabir J.S."/>
            <person name="Yu M."/>
            <person name="Ashworth M.P."/>
            <person name="Baeshen N.A."/>
            <person name="Baeshen M.N."/>
            <person name="Bahieldin A."/>
            <person name="Theriot E.C."/>
            <person name="Jansen R.K."/>
        </authorList>
    </citation>
    <scope>NUCLEOTIDE SEQUENCE</scope>
</reference>
<dbReference type="InterPro" id="IPR036235">
    <property type="entry name" value="Ribosomal_bL12_oligo_N_sf"/>
</dbReference>
<proteinExistence type="inferred from homology"/>
<dbReference type="EMBL" id="KJ958485">
    <property type="protein sequence ID" value="AIR76109.1"/>
    <property type="molecule type" value="Genomic_DNA"/>
</dbReference>
<keyword evidence="7" id="KW-0150">Chloroplast</keyword>
<evidence type="ECO:0000256" key="3">
    <source>
        <dbReference type="ARBA" id="ARBA00023274"/>
    </source>
</evidence>
<sequence length="128" mass="13607">MSEKINQIVEELKTLTLLEASELVSAIEETFGVDASASVGGGMMMAAAPVAVEEVEEKTEFNVMLDEVPADKKIAVLKVVRTITGLGLKEAKELVESTPKMVQEGVSKDAAEDVKKQIEEAGGKVSLT</sequence>
<dbReference type="SUPFAM" id="SSF48300">
    <property type="entry name" value="Ribosomal protein L7/12, oligomerisation (N-terminal) domain"/>
    <property type="match status" value="1"/>
</dbReference>
<dbReference type="AlphaFoldDB" id="A0A089X927"/>
<dbReference type="RefSeq" id="YP_009093436.1">
    <property type="nucleotide sequence ID" value="NC_025314.1"/>
</dbReference>
<dbReference type="InterPro" id="IPR014719">
    <property type="entry name" value="Ribosomal_bL12_C/ClpS-like"/>
</dbReference>
<dbReference type="PANTHER" id="PTHR45987:SF4">
    <property type="entry name" value="LARGE RIBOSOMAL SUBUNIT PROTEIN BL12M"/>
    <property type="match status" value="1"/>
</dbReference>
<keyword evidence="3 4" id="KW-0687">Ribonucleoprotein</keyword>
<name>A0A089X927_THAWE</name>
<accession>A0A089X927</accession>
<evidence type="ECO:0000256" key="1">
    <source>
        <dbReference type="ARBA" id="ARBA00007197"/>
    </source>
</evidence>
<evidence type="ECO:0000256" key="2">
    <source>
        <dbReference type="ARBA" id="ARBA00022980"/>
    </source>
</evidence>
<comment type="function">
    <text evidence="4">Forms part of the ribosomal stalk which helps the ribosome interact with GTP-bound translation factors. Is thus essential for accurate translation.</text>
</comment>
<evidence type="ECO:0000313" key="7">
    <source>
        <dbReference type="EMBL" id="AIR76109.1"/>
    </source>
</evidence>
<dbReference type="NCBIfam" id="TIGR00855">
    <property type="entry name" value="L12"/>
    <property type="match status" value="1"/>
</dbReference>
<organism evidence="7">
    <name type="scientific">Thalassiosira weissflogii</name>
    <name type="common">Marine diatom</name>
    <dbReference type="NCBI Taxonomy" id="1577725"/>
    <lineage>
        <taxon>Eukaryota</taxon>
        <taxon>Sar</taxon>
        <taxon>Stramenopiles</taxon>
        <taxon>Ochrophyta</taxon>
        <taxon>Bacillariophyta</taxon>
        <taxon>Coscinodiscophyceae</taxon>
        <taxon>Thalassiosirophycidae</taxon>
        <taxon>Thalassiosirales</taxon>
        <taxon>Thalassiosiraceae</taxon>
        <taxon>Conticribra</taxon>
    </lineage>
</organism>
<dbReference type="GeneID" id="20834204"/>
<evidence type="ECO:0000256" key="4">
    <source>
        <dbReference type="HAMAP-Rule" id="MF_00368"/>
    </source>
</evidence>
<dbReference type="HAMAP" id="MF_00368">
    <property type="entry name" value="Ribosomal_bL12"/>
    <property type="match status" value="1"/>
</dbReference>
<dbReference type="InterPro" id="IPR013823">
    <property type="entry name" value="Ribosomal_bL12_C"/>
</dbReference>
<dbReference type="GO" id="GO:0022625">
    <property type="term" value="C:cytosolic large ribosomal subunit"/>
    <property type="evidence" value="ECO:0007669"/>
    <property type="project" value="TreeGrafter"/>
</dbReference>
<comment type="similarity">
    <text evidence="1 4">Belongs to the bacterial ribosomal protein bL12 family.</text>
</comment>
<feature type="domain" description="Large ribosomal subunit protein bL12 C-terminal" evidence="5">
    <location>
        <begin position="61"/>
        <end position="127"/>
    </location>
</feature>
<dbReference type="SUPFAM" id="SSF54736">
    <property type="entry name" value="ClpS-like"/>
    <property type="match status" value="1"/>
</dbReference>
<reference evidence="7" key="2">
    <citation type="submission" date="2014-06" db="EMBL/GenBank/DDBJ databases">
        <authorList>
            <person name="Sabir J.S.M."/>
            <person name="Yu M."/>
            <person name="Ashworth M.P."/>
            <person name="Baeshen N.A."/>
            <person name="Baeshen M.N."/>
            <person name="Bahieldin A."/>
            <person name="Theriot E.C."/>
            <person name="Jansen R.K."/>
        </authorList>
    </citation>
    <scope>NUCLEOTIDE SEQUENCE</scope>
</reference>
<evidence type="ECO:0000259" key="5">
    <source>
        <dbReference type="Pfam" id="PF00542"/>
    </source>
</evidence>
<dbReference type="GO" id="GO:0006412">
    <property type="term" value="P:translation"/>
    <property type="evidence" value="ECO:0007669"/>
    <property type="project" value="UniProtKB-UniRule"/>
</dbReference>
<geneLocation type="chloroplast" evidence="7"/>
<dbReference type="CDD" id="cd00387">
    <property type="entry name" value="Ribosomal_L7_L12"/>
    <property type="match status" value="1"/>
</dbReference>
<keyword evidence="2 4" id="KW-0689">Ribosomal protein</keyword>
<dbReference type="GO" id="GO:0003735">
    <property type="term" value="F:structural constituent of ribosome"/>
    <property type="evidence" value="ECO:0007669"/>
    <property type="project" value="InterPro"/>
</dbReference>
<dbReference type="Gene3D" id="3.30.1390.10">
    <property type="match status" value="1"/>
</dbReference>
<comment type="subunit">
    <text evidence="4">Homodimer. Part of the ribosomal stalk of the 50S ribosomal subunit. Forms a multimeric L10(L12)X complex, where L10 forms an elongated spine to which 2 to 4 L12 dimers bind in a sequential fashion. Binds GTP-bound translation factors.</text>
</comment>
<dbReference type="Pfam" id="PF00542">
    <property type="entry name" value="Ribosomal_L12"/>
    <property type="match status" value="1"/>
</dbReference>
<comment type="subcellular location">
    <subcellularLocation>
        <location evidence="4">Plastid</location>
        <location evidence="4">Chloroplast</location>
    </subcellularLocation>
</comment>
<gene>
    <name evidence="4 7" type="primary">rpl12</name>
</gene>
<dbReference type="GO" id="GO:0009507">
    <property type="term" value="C:chloroplast"/>
    <property type="evidence" value="ECO:0007669"/>
    <property type="project" value="UniProtKB-SubCell"/>
</dbReference>
<dbReference type="InterPro" id="IPR000206">
    <property type="entry name" value="Ribosomal_bL12"/>
</dbReference>
<dbReference type="InterPro" id="IPR008932">
    <property type="entry name" value="Ribosomal_bL12_oligo"/>
</dbReference>
<keyword evidence="7" id="KW-0934">Plastid</keyword>
<dbReference type="Gene3D" id="1.20.5.710">
    <property type="entry name" value="Single helix bin"/>
    <property type="match status" value="1"/>
</dbReference>
<evidence type="ECO:0000259" key="6">
    <source>
        <dbReference type="Pfam" id="PF16320"/>
    </source>
</evidence>
<protein>
    <recommendedName>
        <fullName evidence="4">Large ribosomal subunit protein bL12c</fullName>
    </recommendedName>
</protein>
<feature type="domain" description="Large ribosomal subunit protein bL12 oligomerization" evidence="6">
    <location>
        <begin position="4"/>
        <end position="48"/>
    </location>
</feature>
<dbReference type="Pfam" id="PF16320">
    <property type="entry name" value="Ribosomal_L12_N"/>
    <property type="match status" value="1"/>
</dbReference>